<organism evidence="4 5">
    <name type="scientific">Pseudozyma flocculosa PF-1</name>
    <dbReference type="NCBI Taxonomy" id="1277687"/>
    <lineage>
        <taxon>Eukaryota</taxon>
        <taxon>Fungi</taxon>
        <taxon>Dikarya</taxon>
        <taxon>Basidiomycota</taxon>
        <taxon>Ustilaginomycotina</taxon>
        <taxon>Ustilaginomycetes</taxon>
        <taxon>Ustilaginales</taxon>
        <taxon>Ustilaginaceae</taxon>
        <taxon>Pseudozyma</taxon>
    </lineage>
</organism>
<dbReference type="HOGENOM" id="CLU_947065_0_0_1"/>
<dbReference type="GO" id="GO:0016020">
    <property type="term" value="C:membrane"/>
    <property type="evidence" value="ECO:0007669"/>
    <property type="project" value="TreeGrafter"/>
</dbReference>
<dbReference type="GeneID" id="19317102"/>
<dbReference type="PANTHER" id="PTHR43490:SF99">
    <property type="entry name" value="SHORT-CHAIN DEHYDROGENASE_REDUCTASE"/>
    <property type="match status" value="1"/>
</dbReference>
<evidence type="ECO:0008006" key="6">
    <source>
        <dbReference type="Google" id="ProtNLM"/>
    </source>
</evidence>
<dbReference type="KEGG" id="pfp:PFL1_02990"/>
<dbReference type="InterPro" id="IPR036291">
    <property type="entry name" value="NAD(P)-bd_dom_sf"/>
</dbReference>
<dbReference type="OrthoDB" id="1933717at2759"/>
<protein>
    <recommendedName>
        <fullName evidence="6">Carbonyl reductase</fullName>
    </recommendedName>
</protein>
<evidence type="ECO:0000256" key="1">
    <source>
        <dbReference type="ARBA" id="ARBA00006484"/>
    </source>
</evidence>
<dbReference type="Pfam" id="PF00106">
    <property type="entry name" value="adh_short"/>
    <property type="match status" value="1"/>
</dbReference>
<evidence type="ECO:0000313" key="4">
    <source>
        <dbReference type="EMBL" id="EPQ29235.1"/>
    </source>
</evidence>
<dbReference type="AlphaFoldDB" id="A0A061HB24"/>
<comment type="similarity">
    <text evidence="1">Belongs to the short-chain dehydrogenases/reductases (SDR) family.</text>
</comment>
<keyword evidence="3" id="KW-0560">Oxidoreductase</keyword>
<gene>
    <name evidence="4" type="ORF">PFL1_02990</name>
</gene>
<dbReference type="RefSeq" id="XP_007878698.1">
    <property type="nucleotide sequence ID" value="XM_007880507.1"/>
</dbReference>
<sequence length="301" mass="32414">MSNAQQQAQTILVTGANKGIGYEAVRHLSEVLPHSTILLGTRSVRNGDEAIAKMRSSSTAAAHDYANIKVLQLDITDAASLAAAVKTVETDLGGRLDVLLHNSGIAQVDGVANHAGVLEVNVYGAIETVHAFLPLLRRSSNPKLVLVSSEVGAWYMHTLSSSSPALHAALDDATANDEESVRKMAQDWIDFAIQGNKEPRWTWPDAESRMTGAYCTSKALVSAWTRNFALRNPDVKVAIVCPGYCATELNNFSGPRSAAQGGESVAWPVLHDDFESGRFYRDGKLRPFTSAMPDDFATSTD</sequence>
<dbReference type="GO" id="GO:0016491">
    <property type="term" value="F:oxidoreductase activity"/>
    <property type="evidence" value="ECO:0007669"/>
    <property type="project" value="UniProtKB-KW"/>
</dbReference>
<dbReference type="InterPro" id="IPR002347">
    <property type="entry name" value="SDR_fam"/>
</dbReference>
<dbReference type="PRINTS" id="PR00081">
    <property type="entry name" value="GDHRDH"/>
</dbReference>
<proteinExistence type="inferred from homology"/>
<evidence type="ECO:0000313" key="5">
    <source>
        <dbReference type="Proteomes" id="UP000053664"/>
    </source>
</evidence>
<dbReference type="Proteomes" id="UP000053664">
    <property type="component" value="Unassembled WGS sequence"/>
</dbReference>
<name>A0A061HB24_9BASI</name>
<evidence type="ECO:0000256" key="3">
    <source>
        <dbReference type="ARBA" id="ARBA00023002"/>
    </source>
</evidence>
<dbReference type="Gene3D" id="3.40.50.720">
    <property type="entry name" value="NAD(P)-binding Rossmann-like Domain"/>
    <property type="match status" value="1"/>
</dbReference>
<accession>A0A061HB24</accession>
<dbReference type="eggNOG" id="KOG1208">
    <property type="taxonomic scope" value="Eukaryota"/>
</dbReference>
<dbReference type="SUPFAM" id="SSF51735">
    <property type="entry name" value="NAD(P)-binding Rossmann-fold domains"/>
    <property type="match status" value="1"/>
</dbReference>
<reference evidence="4 5" key="1">
    <citation type="journal article" date="2013" name="Plant Cell">
        <title>The transition from a phytopathogenic smut ancestor to an anamorphic biocontrol agent deciphered by comparative whole-genome analysis.</title>
        <authorList>
            <person name="Lefebvre F."/>
            <person name="Joly D.L."/>
            <person name="Labbe C."/>
            <person name="Teichmann B."/>
            <person name="Linning R."/>
            <person name="Belzile F."/>
            <person name="Bakkeren G."/>
            <person name="Belanger R.R."/>
        </authorList>
    </citation>
    <scope>NUCLEOTIDE SEQUENCE [LARGE SCALE GENOMIC DNA]</scope>
    <source>
        <strain evidence="4 5">PF-1</strain>
    </source>
</reference>
<evidence type="ECO:0000256" key="2">
    <source>
        <dbReference type="ARBA" id="ARBA00022857"/>
    </source>
</evidence>
<dbReference type="EMBL" id="KE361631">
    <property type="protein sequence ID" value="EPQ29235.1"/>
    <property type="molecule type" value="Genomic_DNA"/>
</dbReference>
<keyword evidence="2" id="KW-0521">NADP</keyword>
<dbReference type="PANTHER" id="PTHR43490">
    <property type="entry name" value="(+)-NEOMENTHOL DEHYDROGENASE"/>
    <property type="match status" value="1"/>
</dbReference>